<organism evidence="1 2">
    <name type="scientific">Candidatus Gottesmanbacteria bacterium GW2011_GWA2_47_9</name>
    <dbReference type="NCBI Taxonomy" id="1618445"/>
    <lineage>
        <taxon>Bacteria</taxon>
        <taxon>Candidatus Gottesmaniibacteriota</taxon>
    </lineage>
</organism>
<reference evidence="1 2" key="1">
    <citation type="journal article" date="2015" name="Nature">
        <title>rRNA introns, odd ribosomes, and small enigmatic genomes across a large radiation of phyla.</title>
        <authorList>
            <person name="Brown C.T."/>
            <person name="Hug L.A."/>
            <person name="Thomas B.C."/>
            <person name="Sharon I."/>
            <person name="Castelle C.J."/>
            <person name="Singh A."/>
            <person name="Wilkins M.J."/>
            <person name="Williams K.H."/>
            <person name="Banfield J.F."/>
        </authorList>
    </citation>
    <scope>NUCLEOTIDE SEQUENCE [LARGE SCALE GENOMIC DNA]</scope>
</reference>
<comment type="caution">
    <text evidence="1">The sequence shown here is derived from an EMBL/GenBank/DDBJ whole genome shotgun (WGS) entry which is preliminary data.</text>
</comment>
<accession>A0A0G1U2Y2</accession>
<evidence type="ECO:0000313" key="2">
    <source>
        <dbReference type="Proteomes" id="UP000034739"/>
    </source>
</evidence>
<dbReference type="EMBL" id="LCOY01000007">
    <property type="protein sequence ID" value="KKU88431.1"/>
    <property type="molecule type" value="Genomic_DNA"/>
</dbReference>
<name>A0A0G1U2Y2_9BACT</name>
<gene>
    <name evidence="1" type="ORF">UY16_C0007G0012</name>
</gene>
<evidence type="ECO:0000313" key="1">
    <source>
        <dbReference type="EMBL" id="KKU88431.1"/>
    </source>
</evidence>
<dbReference type="Proteomes" id="UP000034739">
    <property type="component" value="Unassembled WGS sequence"/>
</dbReference>
<dbReference type="AlphaFoldDB" id="A0A0G1U2Y2"/>
<proteinExistence type="predicted"/>
<sequence>MATLKQTIAIMKIYQRLGKTISFDKASKWRKEDASRFIGKHYVSYYDVIREIQEKRRNHD</sequence>
<protein>
    <submittedName>
        <fullName evidence="1">Uncharacterized protein</fullName>
    </submittedName>
</protein>